<keyword evidence="3 4" id="KW-0145">Chemotaxis</keyword>
<dbReference type="Gene3D" id="3.40.50.2300">
    <property type="match status" value="1"/>
</dbReference>
<keyword evidence="3" id="KW-0963">Cytoplasm</keyword>
<dbReference type="HAMAP" id="MF_00099">
    <property type="entry name" value="CheB_chemtxs"/>
    <property type="match status" value="1"/>
</dbReference>
<proteinExistence type="inferred from homology"/>
<dbReference type="GO" id="GO:0008984">
    <property type="term" value="F:protein-glutamate methylesterase activity"/>
    <property type="evidence" value="ECO:0007669"/>
    <property type="project" value="UniProtKB-UniRule"/>
</dbReference>
<comment type="function">
    <text evidence="3">Involved in chemotaxis. Part of a chemotaxis signal transduction system that modulates chemotaxis in response to various stimuli. Catalyzes the demethylation of specific methylglutamate residues introduced into the chemoreceptors (methyl-accepting chemotaxis proteins or MCP) by CheR. Also mediates the irreversible deamidation of specific glutamine residues to glutamic acid.</text>
</comment>
<dbReference type="Pfam" id="PF00072">
    <property type="entry name" value="Response_reg"/>
    <property type="match status" value="1"/>
</dbReference>
<dbReference type="PIRSF" id="PIRSF000876">
    <property type="entry name" value="RR_chemtxs_CheB"/>
    <property type="match status" value="1"/>
</dbReference>
<comment type="similarity">
    <text evidence="3">Belongs to the CheB family.</text>
</comment>
<evidence type="ECO:0000256" key="5">
    <source>
        <dbReference type="PROSITE-ProRule" id="PRU00169"/>
    </source>
</evidence>
<feature type="domain" description="CheB-type methylesterase" evidence="7">
    <location>
        <begin position="154"/>
        <end position="346"/>
    </location>
</feature>
<dbReference type="PANTHER" id="PTHR42872">
    <property type="entry name" value="PROTEIN-GLUTAMATE METHYLESTERASE/PROTEIN-GLUTAMINE GLUTAMINASE"/>
    <property type="match status" value="1"/>
</dbReference>
<evidence type="ECO:0000259" key="6">
    <source>
        <dbReference type="PROSITE" id="PS50110"/>
    </source>
</evidence>
<feature type="active site" evidence="3 4">
    <location>
        <position position="193"/>
    </location>
</feature>
<dbReference type="EMBL" id="LZRT01000036">
    <property type="protein sequence ID" value="OUM89637.1"/>
    <property type="molecule type" value="Genomic_DNA"/>
</dbReference>
<comment type="domain">
    <text evidence="3">Contains a C-terminal catalytic domain, and an N-terminal region which modulates catalytic activity.</text>
</comment>
<dbReference type="SUPFAM" id="SSF52738">
    <property type="entry name" value="Methylesterase CheB, C-terminal domain"/>
    <property type="match status" value="1"/>
</dbReference>
<accession>A0A1Y3PU21</accession>
<name>A0A1Y3PU21_9BACI</name>
<dbReference type="InterPro" id="IPR008248">
    <property type="entry name" value="CheB-like"/>
</dbReference>
<evidence type="ECO:0000256" key="1">
    <source>
        <dbReference type="ARBA" id="ARBA00022801"/>
    </source>
</evidence>
<dbReference type="NCBIfam" id="NF001965">
    <property type="entry name" value="PRK00742.1"/>
    <property type="match status" value="1"/>
</dbReference>
<dbReference type="AlphaFoldDB" id="A0A1Y3PU21"/>
<dbReference type="EC" id="3.5.1.44" evidence="3"/>
<dbReference type="PANTHER" id="PTHR42872:SF3">
    <property type="entry name" value="PROTEIN-GLUTAMATE METHYLESTERASE_PROTEIN-GLUTAMINE GLUTAMINASE 1"/>
    <property type="match status" value="1"/>
</dbReference>
<dbReference type="GO" id="GO:0006935">
    <property type="term" value="P:chemotaxis"/>
    <property type="evidence" value="ECO:0007669"/>
    <property type="project" value="UniProtKB-UniRule"/>
</dbReference>
<dbReference type="SMART" id="SM00448">
    <property type="entry name" value="REC"/>
    <property type="match status" value="1"/>
</dbReference>
<gene>
    <name evidence="3" type="primary">cheB</name>
    <name evidence="8" type="ORF">BAA01_02370</name>
</gene>
<keyword evidence="1 3" id="KW-0378">Hydrolase</keyword>
<feature type="active site" evidence="3 4">
    <location>
        <position position="166"/>
    </location>
</feature>
<dbReference type="GO" id="GO:0050568">
    <property type="term" value="F:protein-glutamine glutaminase activity"/>
    <property type="evidence" value="ECO:0007669"/>
    <property type="project" value="UniProtKB-UniRule"/>
</dbReference>
<comment type="catalytic activity">
    <reaction evidence="3">
        <text>L-glutaminyl-[protein] + H2O = L-glutamyl-[protein] + NH4(+)</text>
        <dbReference type="Rhea" id="RHEA:16441"/>
        <dbReference type="Rhea" id="RHEA-COMP:10207"/>
        <dbReference type="Rhea" id="RHEA-COMP:10208"/>
        <dbReference type="ChEBI" id="CHEBI:15377"/>
        <dbReference type="ChEBI" id="CHEBI:28938"/>
        <dbReference type="ChEBI" id="CHEBI:29973"/>
        <dbReference type="ChEBI" id="CHEBI:30011"/>
        <dbReference type="EC" id="3.5.1.44"/>
    </reaction>
</comment>
<dbReference type="CDD" id="cd17541">
    <property type="entry name" value="REC_CheB-like"/>
    <property type="match status" value="1"/>
</dbReference>
<evidence type="ECO:0000256" key="4">
    <source>
        <dbReference type="PROSITE-ProRule" id="PRU00050"/>
    </source>
</evidence>
<evidence type="ECO:0000313" key="8">
    <source>
        <dbReference type="EMBL" id="OUM89637.1"/>
    </source>
</evidence>
<dbReference type="PROSITE" id="PS50110">
    <property type="entry name" value="RESPONSE_REGULATORY"/>
    <property type="match status" value="1"/>
</dbReference>
<sequence length="346" mass="37641">MRQYGVLVVDDSAFMRRAISKIIESDGQLYTVGAARNGQEAVEKVQRLRPDVVTMDVEMPEMNGLQALRQIQKVSPVPVVMLSSFTGVGTKATLDALELGAVDVFLKSDLLKDPLDPDSVKEFLERIKAAAVARIPEATRPMAYPEHPHVQKQSASQIDLVIIGSSTGGPSALQTVLPRFAPDFPVPILVVQHMPPGFTKSFADRFNHLCNLHVKEAEDGDLLEPGTIFIAPSGFQTLIEERRNGSKCLRIQAESPIPTLYKPSVDVTLLSAAPIFGGRLLAVILTGMGVDGLEGCKKVKEHHGRVVVEAEESCVVYGMPKAVFEAGYADRQMALSSIYPFILSHV</sequence>
<dbReference type="SUPFAM" id="SSF52172">
    <property type="entry name" value="CheY-like"/>
    <property type="match status" value="1"/>
</dbReference>
<comment type="caution">
    <text evidence="8">The sequence shown here is derived from an EMBL/GenBank/DDBJ whole genome shotgun (WGS) entry which is preliminary data.</text>
</comment>
<reference evidence="9" key="1">
    <citation type="submission" date="2016-06" db="EMBL/GenBank/DDBJ databases">
        <authorList>
            <person name="Nascimento L."/>
            <person name="Pereira R.V."/>
            <person name="Martins L.F."/>
            <person name="Quaggio R.B."/>
            <person name="Silva A.M."/>
            <person name="Setubal J.C."/>
        </authorList>
    </citation>
    <scope>NUCLEOTIDE SEQUENCE [LARGE SCALE GENOMIC DNA]</scope>
</reference>
<feature type="modified residue" description="4-aspartylphosphate" evidence="3 5">
    <location>
        <position position="56"/>
    </location>
</feature>
<dbReference type="InterPro" id="IPR000673">
    <property type="entry name" value="Sig_transdc_resp-reg_Me-estase"/>
</dbReference>
<evidence type="ECO:0000256" key="3">
    <source>
        <dbReference type="HAMAP-Rule" id="MF_00099"/>
    </source>
</evidence>
<dbReference type="Proteomes" id="UP000196475">
    <property type="component" value="Unassembled WGS sequence"/>
</dbReference>
<dbReference type="CDD" id="cd16432">
    <property type="entry name" value="CheB_Rec"/>
    <property type="match status" value="1"/>
</dbReference>
<evidence type="ECO:0000313" key="9">
    <source>
        <dbReference type="Proteomes" id="UP000196475"/>
    </source>
</evidence>
<evidence type="ECO:0000256" key="2">
    <source>
        <dbReference type="ARBA" id="ARBA00048267"/>
    </source>
</evidence>
<feature type="domain" description="Response regulatory" evidence="6">
    <location>
        <begin position="5"/>
        <end position="122"/>
    </location>
</feature>
<dbReference type="InterPro" id="IPR011006">
    <property type="entry name" value="CheY-like_superfamily"/>
</dbReference>
<protein>
    <recommendedName>
        <fullName evidence="3">Protein-glutamate methylesterase/protein-glutamine glutaminase</fullName>
        <ecNumber evidence="3">3.1.1.61</ecNumber>
        <ecNumber evidence="3">3.5.1.44</ecNumber>
    </recommendedName>
</protein>
<comment type="catalytic activity">
    <reaction evidence="2 3">
        <text>[protein]-L-glutamate 5-O-methyl ester + H2O = L-glutamyl-[protein] + methanol + H(+)</text>
        <dbReference type="Rhea" id="RHEA:23236"/>
        <dbReference type="Rhea" id="RHEA-COMP:10208"/>
        <dbReference type="Rhea" id="RHEA-COMP:10311"/>
        <dbReference type="ChEBI" id="CHEBI:15377"/>
        <dbReference type="ChEBI" id="CHEBI:15378"/>
        <dbReference type="ChEBI" id="CHEBI:17790"/>
        <dbReference type="ChEBI" id="CHEBI:29973"/>
        <dbReference type="ChEBI" id="CHEBI:82795"/>
        <dbReference type="EC" id="3.1.1.61"/>
    </reaction>
</comment>
<feature type="active site" evidence="3 4">
    <location>
        <position position="291"/>
    </location>
</feature>
<organism evidence="8 9">
    <name type="scientific">Bacillus thermozeamaize</name>
    <dbReference type="NCBI Taxonomy" id="230954"/>
    <lineage>
        <taxon>Bacteria</taxon>
        <taxon>Bacillati</taxon>
        <taxon>Bacillota</taxon>
        <taxon>Bacilli</taxon>
        <taxon>Bacillales</taxon>
        <taxon>Bacillaceae</taxon>
        <taxon>Bacillus</taxon>
    </lineage>
</organism>
<comment type="subcellular location">
    <subcellularLocation>
        <location evidence="3">Cytoplasm</location>
    </subcellularLocation>
</comment>
<dbReference type="GO" id="GO:0000156">
    <property type="term" value="F:phosphorelay response regulator activity"/>
    <property type="evidence" value="ECO:0007669"/>
    <property type="project" value="InterPro"/>
</dbReference>
<dbReference type="EC" id="3.1.1.61" evidence="3"/>
<dbReference type="InterPro" id="IPR001789">
    <property type="entry name" value="Sig_transdc_resp-reg_receiver"/>
</dbReference>
<dbReference type="Pfam" id="PF01339">
    <property type="entry name" value="CheB_methylest"/>
    <property type="match status" value="1"/>
</dbReference>
<dbReference type="GO" id="GO:0005737">
    <property type="term" value="C:cytoplasm"/>
    <property type="evidence" value="ECO:0007669"/>
    <property type="project" value="UniProtKB-SubCell"/>
</dbReference>
<keyword evidence="3 5" id="KW-0597">Phosphoprotein</keyword>
<dbReference type="PROSITE" id="PS50122">
    <property type="entry name" value="CHEB"/>
    <property type="match status" value="1"/>
</dbReference>
<comment type="PTM">
    <text evidence="3">Phosphorylated by CheA. Phosphorylation of the N-terminal regulatory domain activates the methylesterase activity.</text>
</comment>
<evidence type="ECO:0000259" key="7">
    <source>
        <dbReference type="PROSITE" id="PS50122"/>
    </source>
</evidence>
<dbReference type="InterPro" id="IPR035909">
    <property type="entry name" value="CheB_C"/>
</dbReference>
<dbReference type="Gene3D" id="3.40.50.180">
    <property type="entry name" value="Methylesterase CheB, C-terminal domain"/>
    <property type="match status" value="1"/>
</dbReference>